<evidence type="ECO:0000313" key="1">
    <source>
        <dbReference type="EMBL" id="KAI7940757.1"/>
    </source>
</evidence>
<keyword evidence="2" id="KW-1185">Reference proteome</keyword>
<name>A0ACC0DX73_9BASI</name>
<reference evidence="2" key="1">
    <citation type="journal article" date="2018" name="BMC Genomics">
        <title>Genomic insights into host adaptation between the wheat stripe rust pathogen (Puccinia striiformis f. sp. tritici) and the barley stripe rust pathogen (Puccinia striiformis f. sp. hordei).</title>
        <authorList>
            <person name="Xia C."/>
            <person name="Wang M."/>
            <person name="Yin C."/>
            <person name="Cornejo O.E."/>
            <person name="Hulbert S.H."/>
            <person name="Chen X."/>
        </authorList>
    </citation>
    <scope>NUCLEOTIDE SEQUENCE [LARGE SCALE GENOMIC DNA]</scope>
    <source>
        <strain evidence="2">93-210</strain>
    </source>
</reference>
<accession>A0ACC0DX73</accession>
<reference evidence="1 2" key="3">
    <citation type="journal article" date="2022" name="Microbiol. Spectr.">
        <title>Folding features and dynamics of 3D genome architecture in plant fungal pathogens.</title>
        <authorList>
            <person name="Xia C."/>
        </authorList>
    </citation>
    <scope>NUCLEOTIDE SEQUENCE [LARGE SCALE GENOMIC DNA]</scope>
    <source>
        <strain evidence="1 2">93-210</strain>
    </source>
</reference>
<proteinExistence type="predicted"/>
<reference evidence="2" key="2">
    <citation type="journal article" date="2018" name="Mol. Plant Microbe Interact.">
        <title>Genome sequence resources for the wheat stripe rust pathogen (Puccinia striiformis f. sp. tritici) and the barley stripe rust pathogen (Puccinia striiformis f. sp. hordei).</title>
        <authorList>
            <person name="Xia C."/>
            <person name="Wang M."/>
            <person name="Yin C."/>
            <person name="Cornejo O.E."/>
            <person name="Hulbert S.H."/>
            <person name="Chen X."/>
        </authorList>
    </citation>
    <scope>NUCLEOTIDE SEQUENCE [LARGE SCALE GENOMIC DNA]</scope>
    <source>
        <strain evidence="2">93-210</strain>
    </source>
</reference>
<gene>
    <name evidence="1" type="ORF">MJO28_013042</name>
</gene>
<evidence type="ECO:0000313" key="2">
    <source>
        <dbReference type="Proteomes" id="UP001060170"/>
    </source>
</evidence>
<organism evidence="1 2">
    <name type="scientific">Puccinia striiformis f. sp. tritici</name>
    <dbReference type="NCBI Taxonomy" id="168172"/>
    <lineage>
        <taxon>Eukaryota</taxon>
        <taxon>Fungi</taxon>
        <taxon>Dikarya</taxon>
        <taxon>Basidiomycota</taxon>
        <taxon>Pucciniomycotina</taxon>
        <taxon>Pucciniomycetes</taxon>
        <taxon>Pucciniales</taxon>
        <taxon>Pucciniaceae</taxon>
        <taxon>Puccinia</taxon>
    </lineage>
</organism>
<sequence>MNPADQNYTIGSRELLSAGAHALKRFWGFIGGSFNLVRTDHESLKCFKTRRHVNQRRAPFVDNIDFFNAFIILIQFVPEQLAADALS</sequence>
<dbReference type="EMBL" id="CM045877">
    <property type="protein sequence ID" value="KAI7940757.1"/>
    <property type="molecule type" value="Genomic_DNA"/>
</dbReference>
<dbReference type="Proteomes" id="UP001060170">
    <property type="component" value="Chromosome 13"/>
</dbReference>
<comment type="caution">
    <text evidence="1">The sequence shown here is derived from an EMBL/GenBank/DDBJ whole genome shotgun (WGS) entry which is preliminary data.</text>
</comment>
<protein>
    <submittedName>
        <fullName evidence="1">Uncharacterized protein</fullName>
    </submittedName>
</protein>